<evidence type="ECO:0000256" key="9">
    <source>
        <dbReference type="ARBA" id="ARBA00022777"/>
    </source>
</evidence>
<dbReference type="PANTHER" id="PTHR20861">
    <property type="entry name" value="HOMOSERINE/4-DIPHOSPHOCYTIDYL-2-C-METHYL-D-ERYTHRITOL KINASE"/>
    <property type="match status" value="1"/>
</dbReference>
<keyword evidence="13" id="KW-0963">Cytoplasm</keyword>
<proteinExistence type="inferred from homology"/>
<accession>A0A917W1B9</accession>
<dbReference type="EC" id="2.7.1.39" evidence="3 13"/>
<dbReference type="PANTHER" id="PTHR20861:SF1">
    <property type="entry name" value="HOMOSERINE KINASE"/>
    <property type="match status" value="1"/>
</dbReference>
<evidence type="ECO:0000256" key="2">
    <source>
        <dbReference type="ARBA" id="ARBA00007370"/>
    </source>
</evidence>
<evidence type="ECO:0000313" key="16">
    <source>
        <dbReference type="EMBL" id="GGL55629.1"/>
    </source>
</evidence>
<comment type="subcellular location">
    <subcellularLocation>
        <location evidence="13">Cytoplasm</location>
    </subcellularLocation>
</comment>
<dbReference type="PIRSF" id="PIRSF000676">
    <property type="entry name" value="Homoser_kin"/>
    <property type="match status" value="1"/>
</dbReference>
<feature type="domain" description="GHMP kinase C-terminal" evidence="15">
    <location>
        <begin position="217"/>
        <end position="279"/>
    </location>
</feature>
<keyword evidence="9 13" id="KW-0418">Kinase</keyword>
<dbReference type="InterPro" id="IPR014721">
    <property type="entry name" value="Ribsml_uS5_D2-typ_fold_subgr"/>
</dbReference>
<dbReference type="AlphaFoldDB" id="A0A917W1B9"/>
<evidence type="ECO:0000256" key="5">
    <source>
        <dbReference type="ARBA" id="ARBA00022605"/>
    </source>
</evidence>
<protein>
    <recommendedName>
        <fullName evidence="4 13">Homoserine kinase</fullName>
        <shortName evidence="13">HK</shortName>
        <shortName evidence="13">HSK</shortName>
        <ecNumber evidence="3 13">2.7.1.39</ecNumber>
    </recommendedName>
</protein>
<keyword evidence="17" id="KW-1185">Reference proteome</keyword>
<evidence type="ECO:0000256" key="4">
    <source>
        <dbReference type="ARBA" id="ARBA00017858"/>
    </source>
</evidence>
<evidence type="ECO:0000256" key="3">
    <source>
        <dbReference type="ARBA" id="ARBA00012078"/>
    </source>
</evidence>
<dbReference type="GO" id="GO:0009088">
    <property type="term" value="P:threonine biosynthetic process"/>
    <property type="evidence" value="ECO:0007669"/>
    <property type="project" value="UniProtKB-UniRule"/>
</dbReference>
<dbReference type="PROSITE" id="PS00627">
    <property type="entry name" value="GHMP_KINASES_ATP"/>
    <property type="match status" value="1"/>
</dbReference>
<feature type="binding site" evidence="13">
    <location>
        <begin position="99"/>
        <end position="109"/>
    </location>
    <ligand>
        <name>ATP</name>
        <dbReference type="ChEBI" id="CHEBI:30616"/>
    </ligand>
</feature>
<evidence type="ECO:0000313" key="17">
    <source>
        <dbReference type="Proteomes" id="UP000613840"/>
    </source>
</evidence>
<dbReference type="InterPro" id="IPR006204">
    <property type="entry name" value="GHMP_kinase_N_dom"/>
</dbReference>
<dbReference type="Gene3D" id="3.30.70.890">
    <property type="entry name" value="GHMP kinase, C-terminal domain"/>
    <property type="match status" value="1"/>
</dbReference>
<evidence type="ECO:0000256" key="10">
    <source>
        <dbReference type="ARBA" id="ARBA00022840"/>
    </source>
</evidence>
<comment type="function">
    <text evidence="12 13">Catalyzes the ATP-dependent phosphorylation of L-homoserine to L-homoserine phosphate.</text>
</comment>
<dbReference type="GO" id="GO:0005524">
    <property type="term" value="F:ATP binding"/>
    <property type="evidence" value="ECO:0007669"/>
    <property type="project" value="UniProtKB-UniRule"/>
</dbReference>
<name>A0A917W1B9_9ACTN</name>
<keyword evidence="8 13" id="KW-0547">Nucleotide-binding</keyword>
<dbReference type="EMBL" id="BMMZ01000002">
    <property type="protein sequence ID" value="GGL55629.1"/>
    <property type="molecule type" value="Genomic_DNA"/>
</dbReference>
<dbReference type="SUPFAM" id="SSF55060">
    <property type="entry name" value="GHMP Kinase, C-terminal domain"/>
    <property type="match status" value="1"/>
</dbReference>
<evidence type="ECO:0000259" key="15">
    <source>
        <dbReference type="Pfam" id="PF08544"/>
    </source>
</evidence>
<evidence type="ECO:0000256" key="11">
    <source>
        <dbReference type="ARBA" id="ARBA00049375"/>
    </source>
</evidence>
<evidence type="ECO:0000256" key="13">
    <source>
        <dbReference type="HAMAP-Rule" id="MF_00384"/>
    </source>
</evidence>
<dbReference type="Gene3D" id="3.30.230.10">
    <property type="match status" value="1"/>
</dbReference>
<dbReference type="InterPro" id="IPR006203">
    <property type="entry name" value="GHMP_knse_ATP-bd_CS"/>
</dbReference>
<dbReference type="Pfam" id="PF00288">
    <property type="entry name" value="GHMP_kinases_N"/>
    <property type="match status" value="1"/>
</dbReference>
<evidence type="ECO:0000256" key="8">
    <source>
        <dbReference type="ARBA" id="ARBA00022741"/>
    </source>
</evidence>
<dbReference type="InterPro" id="IPR000870">
    <property type="entry name" value="Homoserine_kinase"/>
</dbReference>
<dbReference type="GO" id="GO:0005737">
    <property type="term" value="C:cytoplasm"/>
    <property type="evidence" value="ECO:0007669"/>
    <property type="project" value="UniProtKB-SubCell"/>
</dbReference>
<dbReference type="InterPro" id="IPR013750">
    <property type="entry name" value="GHMP_kinase_C_dom"/>
</dbReference>
<evidence type="ECO:0000256" key="7">
    <source>
        <dbReference type="ARBA" id="ARBA00022697"/>
    </source>
</evidence>
<evidence type="ECO:0000256" key="1">
    <source>
        <dbReference type="ARBA" id="ARBA00005015"/>
    </source>
</evidence>
<evidence type="ECO:0000256" key="12">
    <source>
        <dbReference type="ARBA" id="ARBA00049954"/>
    </source>
</evidence>
<dbReference type="HAMAP" id="MF_00384">
    <property type="entry name" value="Homoser_kinase"/>
    <property type="match status" value="1"/>
</dbReference>
<dbReference type="RefSeq" id="WP_188894282.1">
    <property type="nucleotide sequence ID" value="NZ_BMMZ01000002.1"/>
</dbReference>
<gene>
    <name evidence="13 16" type="primary">thrB</name>
    <name evidence="16" type="ORF">GCM10011575_12510</name>
</gene>
<sequence>MRPLTLPAGRTATVEVPATSANLGPGFDCLGLALDWRDSITVATTGPSEPGAVVEIEGEGSATLPRGASNLIVASLQAGLDRLGVRFDGLRVRVRNTIPQGRGLGSSSAAIVAGLTGAHALARPGEEFEPADWLPLADRIEGHPDNVAAALFGGLVLAYETVTDRRVAAVTTAVHPDLGGLVLIPEQPLATDVARSLLPSEVPHRDAAANAGRAALLVHALTAAPELIFDATADRLHQSYRAPAMPESYALLTALRDHGLAAVVSGAGPSLLVIGRRADLEPATALVPAGFRVVAVGVGPGAGILPS</sequence>
<keyword evidence="10 13" id="KW-0067">ATP-binding</keyword>
<dbReference type="InterPro" id="IPR036554">
    <property type="entry name" value="GHMP_kinase_C_sf"/>
</dbReference>
<keyword evidence="7 13" id="KW-0791">Threonine biosynthesis</keyword>
<dbReference type="InterPro" id="IPR020568">
    <property type="entry name" value="Ribosomal_Su5_D2-typ_SF"/>
</dbReference>
<dbReference type="SUPFAM" id="SSF54211">
    <property type="entry name" value="Ribosomal protein S5 domain 2-like"/>
    <property type="match status" value="1"/>
</dbReference>
<organism evidence="16 17">
    <name type="scientific">Microlunatus endophyticus</name>
    <dbReference type="NCBI Taxonomy" id="1716077"/>
    <lineage>
        <taxon>Bacteria</taxon>
        <taxon>Bacillati</taxon>
        <taxon>Actinomycetota</taxon>
        <taxon>Actinomycetes</taxon>
        <taxon>Propionibacteriales</taxon>
        <taxon>Propionibacteriaceae</taxon>
        <taxon>Microlunatus</taxon>
    </lineage>
</organism>
<comment type="catalytic activity">
    <reaction evidence="11 13">
        <text>L-homoserine + ATP = O-phospho-L-homoserine + ADP + H(+)</text>
        <dbReference type="Rhea" id="RHEA:13985"/>
        <dbReference type="ChEBI" id="CHEBI:15378"/>
        <dbReference type="ChEBI" id="CHEBI:30616"/>
        <dbReference type="ChEBI" id="CHEBI:57476"/>
        <dbReference type="ChEBI" id="CHEBI:57590"/>
        <dbReference type="ChEBI" id="CHEBI:456216"/>
        <dbReference type="EC" id="2.7.1.39"/>
    </reaction>
</comment>
<dbReference type="Pfam" id="PF08544">
    <property type="entry name" value="GHMP_kinases_C"/>
    <property type="match status" value="1"/>
</dbReference>
<comment type="caution">
    <text evidence="16">The sequence shown here is derived from an EMBL/GenBank/DDBJ whole genome shotgun (WGS) entry which is preliminary data.</text>
</comment>
<dbReference type="Proteomes" id="UP000613840">
    <property type="component" value="Unassembled WGS sequence"/>
</dbReference>
<reference evidence="16" key="1">
    <citation type="journal article" date="2014" name="Int. J. Syst. Evol. Microbiol.">
        <title>Complete genome sequence of Corynebacterium casei LMG S-19264T (=DSM 44701T), isolated from a smear-ripened cheese.</title>
        <authorList>
            <consortium name="US DOE Joint Genome Institute (JGI-PGF)"/>
            <person name="Walter F."/>
            <person name="Albersmeier A."/>
            <person name="Kalinowski J."/>
            <person name="Ruckert C."/>
        </authorList>
    </citation>
    <scope>NUCLEOTIDE SEQUENCE</scope>
    <source>
        <strain evidence="16">CGMCC 4.7306</strain>
    </source>
</reference>
<feature type="domain" description="GHMP kinase N-terminal" evidence="14">
    <location>
        <begin position="70"/>
        <end position="154"/>
    </location>
</feature>
<keyword evidence="6 13" id="KW-0808">Transferase</keyword>
<comment type="similarity">
    <text evidence="2 13">Belongs to the GHMP kinase family. Homoserine kinase subfamily.</text>
</comment>
<dbReference type="NCBIfam" id="TIGR00191">
    <property type="entry name" value="thrB"/>
    <property type="match status" value="1"/>
</dbReference>
<dbReference type="GO" id="GO:0004413">
    <property type="term" value="F:homoserine kinase activity"/>
    <property type="evidence" value="ECO:0007669"/>
    <property type="project" value="UniProtKB-UniRule"/>
</dbReference>
<evidence type="ECO:0000259" key="14">
    <source>
        <dbReference type="Pfam" id="PF00288"/>
    </source>
</evidence>
<reference evidence="16" key="2">
    <citation type="submission" date="2020-09" db="EMBL/GenBank/DDBJ databases">
        <authorList>
            <person name="Sun Q."/>
            <person name="Zhou Y."/>
        </authorList>
    </citation>
    <scope>NUCLEOTIDE SEQUENCE</scope>
    <source>
        <strain evidence="16">CGMCC 4.7306</strain>
    </source>
</reference>
<dbReference type="PRINTS" id="PR00958">
    <property type="entry name" value="HOMSERKINASE"/>
</dbReference>
<keyword evidence="5 13" id="KW-0028">Amino-acid biosynthesis</keyword>
<evidence type="ECO:0000256" key="6">
    <source>
        <dbReference type="ARBA" id="ARBA00022679"/>
    </source>
</evidence>
<comment type="pathway">
    <text evidence="1 13">Amino-acid biosynthesis; L-threonine biosynthesis; L-threonine from L-aspartate: step 4/5.</text>
</comment>